<feature type="domain" description="TadE-like" evidence="1">
    <location>
        <begin position="10"/>
        <end position="52"/>
    </location>
</feature>
<dbReference type="Proteomes" id="UP000316096">
    <property type="component" value="Unassembled WGS sequence"/>
</dbReference>
<proteinExistence type="predicted"/>
<accession>A0A543CMC3</accession>
<gene>
    <name evidence="2" type="ORF">FB559_3879</name>
</gene>
<organism evidence="2 3">
    <name type="scientific">Actinoallomurus bryophytorum</name>
    <dbReference type="NCBI Taxonomy" id="1490222"/>
    <lineage>
        <taxon>Bacteria</taxon>
        <taxon>Bacillati</taxon>
        <taxon>Actinomycetota</taxon>
        <taxon>Actinomycetes</taxon>
        <taxon>Streptosporangiales</taxon>
        <taxon>Thermomonosporaceae</taxon>
        <taxon>Actinoallomurus</taxon>
    </lineage>
</organism>
<keyword evidence="3" id="KW-1185">Reference proteome</keyword>
<protein>
    <submittedName>
        <fullName evidence="2">TadE-like protein</fullName>
    </submittedName>
</protein>
<dbReference type="EMBL" id="VFOZ01000001">
    <property type="protein sequence ID" value="TQL98256.1"/>
    <property type="molecule type" value="Genomic_DNA"/>
</dbReference>
<dbReference type="Pfam" id="PF07811">
    <property type="entry name" value="TadE"/>
    <property type="match status" value="1"/>
</dbReference>
<evidence type="ECO:0000259" key="1">
    <source>
        <dbReference type="Pfam" id="PF07811"/>
    </source>
</evidence>
<reference evidence="2 3" key="1">
    <citation type="submission" date="2019-06" db="EMBL/GenBank/DDBJ databases">
        <title>Sequencing the genomes of 1000 actinobacteria strains.</title>
        <authorList>
            <person name="Klenk H.-P."/>
        </authorList>
    </citation>
    <scope>NUCLEOTIDE SEQUENCE [LARGE SCALE GENOMIC DNA]</scope>
    <source>
        <strain evidence="2 3">DSM 102200</strain>
    </source>
</reference>
<dbReference type="InterPro" id="IPR012495">
    <property type="entry name" value="TadE-like_dom"/>
</dbReference>
<comment type="caution">
    <text evidence="2">The sequence shown here is derived from an EMBL/GenBank/DDBJ whole genome shotgun (WGS) entry which is preliminary data.</text>
</comment>
<sequence>MRIAKRRDAGTMALELALLTPLLVAFMMVMVGLGRVVEAQSQVDGAARDAARAASLGRTQPGANAAAKDAADQTLGGRKWCSRQPTTDVDFSEWQRGGQVSVAVRCDINLAGLSLIGFSPSRTMTGTATAPIDTLRRIE</sequence>
<name>A0A543CMC3_9ACTN</name>
<dbReference type="AlphaFoldDB" id="A0A543CMC3"/>
<evidence type="ECO:0000313" key="2">
    <source>
        <dbReference type="EMBL" id="TQL98256.1"/>
    </source>
</evidence>
<evidence type="ECO:0000313" key="3">
    <source>
        <dbReference type="Proteomes" id="UP000316096"/>
    </source>
</evidence>